<comment type="caution">
    <text evidence="1">The sequence shown here is derived from an EMBL/GenBank/DDBJ whole genome shotgun (WGS) entry which is preliminary data.</text>
</comment>
<evidence type="ECO:0000313" key="1">
    <source>
        <dbReference type="EMBL" id="MBM2620094.1"/>
    </source>
</evidence>
<dbReference type="Proteomes" id="UP000632138">
    <property type="component" value="Unassembled WGS sequence"/>
</dbReference>
<reference evidence="1 2" key="1">
    <citation type="submission" date="2021-01" db="EMBL/GenBank/DDBJ databases">
        <title>Actinoplanes sp. nov. LDG1-06 isolated from lichen.</title>
        <authorList>
            <person name="Saeng-In P."/>
            <person name="Phongsopitanun W."/>
            <person name="Kanchanasin P."/>
            <person name="Yuki M."/>
            <person name="Kudo T."/>
            <person name="Ohkuma M."/>
            <person name="Tanasupawat S."/>
        </authorList>
    </citation>
    <scope>NUCLEOTIDE SEQUENCE [LARGE SCALE GENOMIC DNA]</scope>
    <source>
        <strain evidence="1 2">LDG1-06</strain>
    </source>
</reference>
<gene>
    <name evidence="1" type="ORF">JIG36_31730</name>
</gene>
<accession>A0ABS2AJS8</accession>
<organism evidence="1 2">
    <name type="scientific">Paractinoplanes ovalisporus</name>
    <dbReference type="NCBI Taxonomy" id="2810368"/>
    <lineage>
        <taxon>Bacteria</taxon>
        <taxon>Bacillati</taxon>
        <taxon>Actinomycetota</taxon>
        <taxon>Actinomycetes</taxon>
        <taxon>Micromonosporales</taxon>
        <taxon>Micromonosporaceae</taxon>
        <taxon>Paractinoplanes</taxon>
    </lineage>
</organism>
<dbReference type="EMBL" id="JAENHP010000013">
    <property type="protein sequence ID" value="MBM2620094.1"/>
    <property type="molecule type" value="Genomic_DNA"/>
</dbReference>
<dbReference type="RefSeq" id="WP_203380081.1">
    <property type="nucleotide sequence ID" value="NZ_JAENHP010000013.1"/>
</dbReference>
<evidence type="ECO:0008006" key="3">
    <source>
        <dbReference type="Google" id="ProtNLM"/>
    </source>
</evidence>
<evidence type="ECO:0000313" key="2">
    <source>
        <dbReference type="Proteomes" id="UP000632138"/>
    </source>
</evidence>
<protein>
    <recommendedName>
        <fullName evidence="3">DUF5602 domain-containing protein</fullName>
    </recommendedName>
</protein>
<keyword evidence="2" id="KW-1185">Reference proteome</keyword>
<proteinExistence type="predicted"/>
<sequence>MPRRSVVRVGAVVAGALALLILVPVTPHVVAATRNPRVPVCVAVADSSRGEFTLKVAQSTVDDLIKRTRSYPGRCASYGGSKKVGEGRAYAFTQSDGSVPESIGVVMTEAALRGLPTHPVNEGRWCFDVDGNGTNDPHTECTGGYESELPLSDEFLATADTPFKYALLNWNPMGHMPPGIYDRPHFDVHFYITPNEERLEIKPGKCGMLVDCDVWEVGKLPLPPAQTPKDYSDFGAVEPGMGNHLMDLTGPEANGAPFTRTFMYGSHYGRLTFWEPMVTKDYFDRVVSGAEPGGCAPLKLAEEYAVPGWYPTRYCITHRANRDEIVTSLEGFVRRGVG</sequence>
<name>A0ABS2AJS8_9ACTN</name>